<dbReference type="InterPro" id="IPR036388">
    <property type="entry name" value="WH-like_DNA-bd_sf"/>
</dbReference>
<dbReference type="GO" id="GO:0003700">
    <property type="term" value="F:DNA-binding transcription factor activity"/>
    <property type="evidence" value="ECO:0007669"/>
    <property type="project" value="InterPro"/>
</dbReference>
<dbReference type="PATRIC" id="fig|1031711.3.peg.3152"/>
<dbReference type="PROSITE" id="PS50931">
    <property type="entry name" value="HTH_LYSR"/>
    <property type="match status" value="1"/>
</dbReference>
<dbReference type="Proteomes" id="UP000007953">
    <property type="component" value="Chromosome"/>
</dbReference>
<name>F6G612_RALS8</name>
<gene>
    <name evidence="6" type="ordered locus">RSPO_c03220</name>
</gene>
<dbReference type="InterPro" id="IPR005119">
    <property type="entry name" value="LysR_subst-bd"/>
</dbReference>
<feature type="domain" description="HTH lysR-type" evidence="5">
    <location>
        <begin position="33"/>
        <end position="90"/>
    </location>
</feature>
<dbReference type="SUPFAM" id="SSF46785">
    <property type="entry name" value="Winged helix' DNA-binding domain"/>
    <property type="match status" value="1"/>
</dbReference>
<sequence length="347" mass="38060">MLPALLAQPETERYKTGCPPCRQEISMRDIRTLDLNLLKALDALLDECNVTRAAVRLAITQPAMSGMLTRLRESFDDPLFVRTQRGVVPTQRALELAGPVKQVLGEVDALLQPPTFDPSTARLTLSMAATDYGLRAVVVPFLLALRQRAPHVRLAARPVKDALIQAQLERGELDLALLTPDSTPADLYARHLFEERYVCALRQDHPDASDGRLSLDRFCALDHALVSYVGGGFSGVTDEALARLGRTRRVTLSVGSFLVLPEILRASDLVAVVPRRLVAGVEGLTLLDPPVEIPGFTKVVAWHARTHRHPGHRWLRALLFETCDTPDTAPLQAPVESGPDLHLPAST</sequence>
<keyword evidence="3" id="KW-0238">DNA-binding</keyword>
<dbReference type="InterPro" id="IPR036390">
    <property type="entry name" value="WH_DNA-bd_sf"/>
</dbReference>
<organism evidence="6 7">
    <name type="scientific">Ralstonia solanacearum (strain Po82)</name>
    <dbReference type="NCBI Taxonomy" id="1031711"/>
    <lineage>
        <taxon>Bacteria</taxon>
        <taxon>Pseudomonadati</taxon>
        <taxon>Pseudomonadota</taxon>
        <taxon>Betaproteobacteria</taxon>
        <taxon>Burkholderiales</taxon>
        <taxon>Burkholderiaceae</taxon>
        <taxon>Ralstonia</taxon>
        <taxon>Ralstonia solanacearum species complex</taxon>
    </lineage>
</organism>
<evidence type="ECO:0000259" key="5">
    <source>
        <dbReference type="PROSITE" id="PS50931"/>
    </source>
</evidence>
<evidence type="ECO:0000313" key="6">
    <source>
        <dbReference type="EMBL" id="AEG70511.1"/>
    </source>
</evidence>
<dbReference type="EMBL" id="CP002819">
    <property type="protein sequence ID" value="AEG70511.1"/>
    <property type="molecule type" value="Genomic_DNA"/>
</dbReference>
<evidence type="ECO:0000256" key="2">
    <source>
        <dbReference type="ARBA" id="ARBA00023015"/>
    </source>
</evidence>
<dbReference type="KEGG" id="rsn:RSPO_c03220"/>
<proteinExistence type="inferred from homology"/>
<protein>
    <submittedName>
        <fullName evidence="6">Hth-type (Hthlysr) transcriptional activator</fullName>
    </submittedName>
</protein>
<dbReference type="Gene3D" id="1.10.10.10">
    <property type="entry name" value="Winged helix-like DNA-binding domain superfamily/Winged helix DNA-binding domain"/>
    <property type="match status" value="1"/>
</dbReference>
<evidence type="ECO:0000256" key="1">
    <source>
        <dbReference type="ARBA" id="ARBA00009437"/>
    </source>
</evidence>
<comment type="similarity">
    <text evidence="1">Belongs to the LysR transcriptional regulatory family.</text>
</comment>
<keyword evidence="4" id="KW-0804">Transcription</keyword>
<dbReference type="InterPro" id="IPR000847">
    <property type="entry name" value="LysR_HTH_N"/>
</dbReference>
<dbReference type="Pfam" id="PF03466">
    <property type="entry name" value="LysR_substrate"/>
    <property type="match status" value="1"/>
</dbReference>
<dbReference type="CDD" id="cd08461">
    <property type="entry name" value="PBP2_DntR_like_3"/>
    <property type="match status" value="1"/>
</dbReference>
<evidence type="ECO:0000313" key="7">
    <source>
        <dbReference type="Proteomes" id="UP000007953"/>
    </source>
</evidence>
<dbReference type="SUPFAM" id="SSF53850">
    <property type="entry name" value="Periplasmic binding protein-like II"/>
    <property type="match status" value="1"/>
</dbReference>
<accession>F6G612</accession>
<dbReference type="Gene3D" id="3.40.190.10">
    <property type="entry name" value="Periplasmic binding protein-like II"/>
    <property type="match status" value="2"/>
</dbReference>
<dbReference type="PANTHER" id="PTHR30118">
    <property type="entry name" value="HTH-TYPE TRANSCRIPTIONAL REGULATOR LEUO-RELATED"/>
    <property type="match status" value="1"/>
</dbReference>
<dbReference type="Pfam" id="PF00126">
    <property type="entry name" value="HTH_1"/>
    <property type="match status" value="1"/>
</dbReference>
<dbReference type="AlphaFoldDB" id="F6G612"/>
<dbReference type="GO" id="GO:0003677">
    <property type="term" value="F:DNA binding"/>
    <property type="evidence" value="ECO:0007669"/>
    <property type="project" value="UniProtKB-KW"/>
</dbReference>
<dbReference type="HOGENOM" id="CLU_039613_39_3_4"/>
<dbReference type="InterPro" id="IPR050389">
    <property type="entry name" value="LysR-type_TF"/>
</dbReference>
<evidence type="ECO:0000256" key="3">
    <source>
        <dbReference type="ARBA" id="ARBA00023125"/>
    </source>
</evidence>
<evidence type="ECO:0000256" key="4">
    <source>
        <dbReference type="ARBA" id="ARBA00023163"/>
    </source>
</evidence>
<dbReference type="PRINTS" id="PR00039">
    <property type="entry name" value="HTHLYSR"/>
</dbReference>
<keyword evidence="2" id="KW-0805">Transcription regulation</keyword>
<reference evidence="6 7" key="1">
    <citation type="journal article" date="2011" name="J. Bacteriol.">
        <title>Complete genome sequence of the plant pathogen Ralstonia solanacearum strain Po82.</title>
        <authorList>
            <person name="Xu J."/>
            <person name="Zheng H.J."/>
            <person name="Liu L."/>
            <person name="Pan Z.C."/>
            <person name="Prior P."/>
            <person name="Tang B."/>
            <person name="Xu J.S."/>
            <person name="Zhang H."/>
            <person name="Tian Q."/>
            <person name="Zhang L.Q."/>
            <person name="Feng J."/>
        </authorList>
    </citation>
    <scope>NUCLEOTIDE SEQUENCE [LARGE SCALE GENOMIC DNA]</scope>
    <source>
        <strain evidence="6 7">Po82</strain>
    </source>
</reference>
<dbReference type="PANTHER" id="PTHR30118:SF15">
    <property type="entry name" value="TRANSCRIPTIONAL REGULATORY PROTEIN"/>
    <property type="match status" value="1"/>
</dbReference>
<dbReference type="eggNOG" id="COG0583">
    <property type="taxonomic scope" value="Bacteria"/>
</dbReference>